<sequence length="117" mass="10684">MSNTLKTTFIIVGALLLGGCSTGFGVSVPLVSGLSLGIGSGGISLGTGIGPVGAGVGVGHGGRVSAGAGVGVGVGTSIGSGASAGVGTGIGTSTVIYDPQAPAEAAPREKADLYGGN</sequence>
<organism evidence="1 2">
    <name type="scientific">Advenella incenata</name>
    <dbReference type="NCBI Taxonomy" id="267800"/>
    <lineage>
        <taxon>Bacteria</taxon>
        <taxon>Pseudomonadati</taxon>
        <taxon>Pseudomonadota</taxon>
        <taxon>Betaproteobacteria</taxon>
        <taxon>Burkholderiales</taxon>
        <taxon>Alcaligenaceae</taxon>
    </lineage>
</organism>
<protein>
    <submittedName>
        <fullName evidence="1">Uncharacterized protein</fullName>
    </submittedName>
</protein>
<reference evidence="1 2" key="1">
    <citation type="submission" date="2019-02" db="EMBL/GenBank/DDBJ databases">
        <title>Genomic Encyclopedia of Type Strains, Phase IV (KMG-IV): sequencing the most valuable type-strain genomes for metagenomic binning, comparative biology and taxonomic classification.</title>
        <authorList>
            <person name="Goeker M."/>
        </authorList>
    </citation>
    <scope>NUCLEOTIDE SEQUENCE [LARGE SCALE GENOMIC DNA]</scope>
    <source>
        <strain evidence="1 2">DSM 23814</strain>
    </source>
</reference>
<accession>A0A4Q7V8P3</accession>
<proteinExistence type="predicted"/>
<name>A0A4Q7V8P3_9BURK</name>
<comment type="caution">
    <text evidence="1">The sequence shown here is derived from an EMBL/GenBank/DDBJ whole genome shotgun (WGS) entry which is preliminary data.</text>
</comment>
<dbReference type="AlphaFoldDB" id="A0A4Q7V8P3"/>
<keyword evidence="2" id="KW-1185">Reference proteome</keyword>
<dbReference type="PROSITE" id="PS51257">
    <property type="entry name" value="PROKAR_LIPOPROTEIN"/>
    <property type="match status" value="1"/>
</dbReference>
<dbReference type="Proteomes" id="UP000293398">
    <property type="component" value="Unassembled WGS sequence"/>
</dbReference>
<dbReference type="RefSeq" id="WP_165393119.1">
    <property type="nucleotide sequence ID" value="NZ_SHKO01000003.1"/>
</dbReference>
<dbReference type="EMBL" id="SHKO01000003">
    <property type="protein sequence ID" value="RZT93066.1"/>
    <property type="molecule type" value="Genomic_DNA"/>
</dbReference>
<gene>
    <name evidence="1" type="ORF">EV681_3834</name>
</gene>
<evidence type="ECO:0000313" key="1">
    <source>
        <dbReference type="EMBL" id="RZT93066.1"/>
    </source>
</evidence>
<evidence type="ECO:0000313" key="2">
    <source>
        <dbReference type="Proteomes" id="UP000293398"/>
    </source>
</evidence>